<comment type="caution">
    <text evidence="2">The sequence shown here is derived from an EMBL/GenBank/DDBJ whole genome shotgun (WGS) entry which is preliminary data.</text>
</comment>
<proteinExistence type="predicted"/>
<evidence type="ECO:0000313" key="2">
    <source>
        <dbReference type="EMBL" id="KAK7444531.1"/>
    </source>
</evidence>
<feature type="compositionally biased region" description="Pro residues" evidence="1">
    <location>
        <begin position="32"/>
        <end position="42"/>
    </location>
</feature>
<evidence type="ECO:0000256" key="1">
    <source>
        <dbReference type="SAM" id="MobiDB-lite"/>
    </source>
</evidence>
<protein>
    <submittedName>
        <fullName evidence="2">Uncharacterized protein</fullName>
    </submittedName>
</protein>
<sequence>MGDVVSPGTYNFSLALLKAITREGLIQSPTSTPDPSPTPTPNCSPASSPNPSRSPSPSAPTAIAQLQALQPKALSSAKKRKQQRAKQSSKANRKRKRTEEAASQYPDAYAVRPLSHRKHVESAEPLESQFSFETEARAASTSYVGLNNGSGVDRRTPTLKELVGPNSKYKMELYSWDGRTPTPITTPQGRVFGLLAGQPVDDSMWASVADAAANTLEVERKNCSFSQKQKKGRRGCFPALNAGIWHGGGHIRPGNLVHNKANTAVLERLANDRSFKRLVGFAHG</sequence>
<name>A0ABR1IZP2_9AGAR</name>
<evidence type="ECO:0000313" key="3">
    <source>
        <dbReference type="Proteomes" id="UP001498398"/>
    </source>
</evidence>
<accession>A0ABR1IZP2</accession>
<reference evidence="2 3" key="1">
    <citation type="submission" date="2024-01" db="EMBL/GenBank/DDBJ databases">
        <title>A draft genome for the cacao thread blight pathogen Marasmiellus scandens.</title>
        <authorList>
            <person name="Baruah I.K."/>
            <person name="Leung J."/>
            <person name="Bukari Y."/>
            <person name="Amoako-Attah I."/>
            <person name="Meinhardt L.W."/>
            <person name="Bailey B.A."/>
            <person name="Cohen S.P."/>
        </authorList>
    </citation>
    <scope>NUCLEOTIDE SEQUENCE [LARGE SCALE GENOMIC DNA]</scope>
    <source>
        <strain evidence="2 3">GH-19</strain>
    </source>
</reference>
<keyword evidence="3" id="KW-1185">Reference proteome</keyword>
<dbReference type="Proteomes" id="UP001498398">
    <property type="component" value="Unassembled WGS sequence"/>
</dbReference>
<dbReference type="EMBL" id="JBANRG010000050">
    <property type="protein sequence ID" value="KAK7444531.1"/>
    <property type="molecule type" value="Genomic_DNA"/>
</dbReference>
<feature type="region of interest" description="Disordered" evidence="1">
    <location>
        <begin position="25"/>
        <end position="113"/>
    </location>
</feature>
<organism evidence="2 3">
    <name type="scientific">Marasmiellus scandens</name>
    <dbReference type="NCBI Taxonomy" id="2682957"/>
    <lineage>
        <taxon>Eukaryota</taxon>
        <taxon>Fungi</taxon>
        <taxon>Dikarya</taxon>
        <taxon>Basidiomycota</taxon>
        <taxon>Agaricomycotina</taxon>
        <taxon>Agaricomycetes</taxon>
        <taxon>Agaricomycetidae</taxon>
        <taxon>Agaricales</taxon>
        <taxon>Marasmiineae</taxon>
        <taxon>Omphalotaceae</taxon>
        <taxon>Marasmiellus</taxon>
    </lineage>
</organism>
<gene>
    <name evidence="2" type="ORF">VKT23_015209</name>
</gene>